<feature type="compositionally biased region" description="Acidic residues" evidence="1">
    <location>
        <begin position="41"/>
        <end position="53"/>
    </location>
</feature>
<reference evidence="2 3" key="1">
    <citation type="submission" date="2019-09" db="EMBL/GenBank/DDBJ databases">
        <authorList>
            <person name="Ou C."/>
        </authorList>
    </citation>
    <scope>NUCLEOTIDE SEQUENCE [LARGE SCALE GENOMIC DNA]</scope>
    <source>
        <strain evidence="2">S2</strain>
        <tissue evidence="2">Leaf</tissue>
    </source>
</reference>
<organism evidence="2 3">
    <name type="scientific">Pyrus ussuriensis x Pyrus communis</name>
    <dbReference type="NCBI Taxonomy" id="2448454"/>
    <lineage>
        <taxon>Eukaryota</taxon>
        <taxon>Viridiplantae</taxon>
        <taxon>Streptophyta</taxon>
        <taxon>Embryophyta</taxon>
        <taxon>Tracheophyta</taxon>
        <taxon>Spermatophyta</taxon>
        <taxon>Magnoliopsida</taxon>
        <taxon>eudicotyledons</taxon>
        <taxon>Gunneridae</taxon>
        <taxon>Pentapetalae</taxon>
        <taxon>rosids</taxon>
        <taxon>fabids</taxon>
        <taxon>Rosales</taxon>
        <taxon>Rosaceae</taxon>
        <taxon>Amygdaloideae</taxon>
        <taxon>Maleae</taxon>
        <taxon>Pyrus</taxon>
    </lineage>
</organism>
<evidence type="ECO:0000313" key="3">
    <source>
        <dbReference type="Proteomes" id="UP000327157"/>
    </source>
</evidence>
<dbReference type="PANTHER" id="PTHR33223:SF3">
    <property type="match status" value="1"/>
</dbReference>
<gene>
    <name evidence="2" type="ORF">D8674_019347</name>
</gene>
<dbReference type="Proteomes" id="UP000327157">
    <property type="component" value="Chromosome 17"/>
</dbReference>
<reference evidence="3" key="2">
    <citation type="submission" date="2019-10" db="EMBL/GenBank/DDBJ databases">
        <title>A de novo genome assembly of a pear dwarfing rootstock.</title>
        <authorList>
            <person name="Wang F."/>
            <person name="Wang J."/>
            <person name="Li S."/>
            <person name="Zhang Y."/>
            <person name="Fang M."/>
            <person name="Ma L."/>
            <person name="Zhao Y."/>
            <person name="Jiang S."/>
        </authorList>
    </citation>
    <scope>NUCLEOTIDE SEQUENCE [LARGE SCALE GENOMIC DNA]</scope>
</reference>
<protein>
    <submittedName>
        <fullName evidence="2">S2-RNase</fullName>
    </submittedName>
</protein>
<dbReference type="EMBL" id="SMOL01000487">
    <property type="protein sequence ID" value="KAB2611315.1"/>
    <property type="molecule type" value="Genomic_DNA"/>
</dbReference>
<evidence type="ECO:0000256" key="1">
    <source>
        <dbReference type="SAM" id="MobiDB-lite"/>
    </source>
</evidence>
<reference evidence="2 3" key="3">
    <citation type="submission" date="2019-11" db="EMBL/GenBank/DDBJ databases">
        <title>A de novo genome assembly of a pear dwarfing rootstock.</title>
        <authorList>
            <person name="Wang F."/>
            <person name="Wang J."/>
            <person name="Li S."/>
            <person name="Zhang Y."/>
            <person name="Fang M."/>
            <person name="Ma L."/>
            <person name="Zhao Y."/>
            <person name="Jiang S."/>
        </authorList>
    </citation>
    <scope>NUCLEOTIDE SEQUENCE [LARGE SCALE GENOMIC DNA]</scope>
    <source>
        <strain evidence="2">S2</strain>
        <tissue evidence="2">Leaf</tissue>
    </source>
</reference>
<keyword evidence="3" id="KW-1185">Reference proteome</keyword>
<name>A0A5N5G7B2_9ROSA</name>
<proteinExistence type="predicted"/>
<feature type="region of interest" description="Disordered" evidence="1">
    <location>
        <begin position="1"/>
        <end position="55"/>
    </location>
</feature>
<dbReference type="PANTHER" id="PTHR33223">
    <property type="entry name" value="CCHC-TYPE DOMAIN-CONTAINING PROTEIN"/>
    <property type="match status" value="1"/>
</dbReference>
<feature type="compositionally biased region" description="Basic and acidic residues" evidence="1">
    <location>
        <begin position="7"/>
        <end position="22"/>
    </location>
</feature>
<evidence type="ECO:0000313" key="2">
    <source>
        <dbReference type="EMBL" id="KAB2611315.1"/>
    </source>
</evidence>
<sequence length="163" mass="18687">MTRSSHPVRENILEFDDNFERTLRRKRKQPEPNPPSSSFEAESEEEEVEEDEQVMAVDNRTIKELSASGLDNAMPLCVQYPRAAQSKTDEFELKSSLLHHIPKYHGLSMEDPNKHLKEFEVVCSSMTPINVEGNILKMKAFPFSFVEKAKDWLYELAPGTVTS</sequence>
<dbReference type="OrthoDB" id="1305902at2759"/>
<dbReference type="AlphaFoldDB" id="A0A5N5G7B2"/>
<accession>A0A5N5G7B2</accession>
<comment type="caution">
    <text evidence="2">The sequence shown here is derived from an EMBL/GenBank/DDBJ whole genome shotgun (WGS) entry which is preliminary data.</text>
</comment>